<reference evidence="4" key="1">
    <citation type="journal article" date="2012" name="PLoS Genet.">
        <title>The genomes of the fungal plant pathogens Cladosporium fulvum and Dothistroma septosporum reveal adaptation to different hosts and lifestyles but also signatures of common ancestry.</title>
        <authorList>
            <person name="de Wit P.J.G.M."/>
            <person name="van der Burgt A."/>
            <person name="Oekmen B."/>
            <person name="Stergiopoulos I."/>
            <person name="Abd-Elsalam K.A."/>
            <person name="Aerts A.L."/>
            <person name="Bahkali A.H."/>
            <person name="Beenen H.G."/>
            <person name="Chettri P."/>
            <person name="Cox M.P."/>
            <person name="Datema E."/>
            <person name="de Vries R.P."/>
            <person name="Dhillon B."/>
            <person name="Ganley A.R."/>
            <person name="Griffiths S.A."/>
            <person name="Guo Y."/>
            <person name="Hamelin R.C."/>
            <person name="Henrissat B."/>
            <person name="Kabir M.S."/>
            <person name="Jashni M.K."/>
            <person name="Kema G."/>
            <person name="Klaubauf S."/>
            <person name="Lapidus A."/>
            <person name="Levasseur A."/>
            <person name="Lindquist E."/>
            <person name="Mehrabi R."/>
            <person name="Ohm R.A."/>
            <person name="Owen T.J."/>
            <person name="Salamov A."/>
            <person name="Schwelm A."/>
            <person name="Schijlen E."/>
            <person name="Sun H."/>
            <person name="van den Burg H.A."/>
            <person name="van Ham R.C.H.J."/>
            <person name="Zhang S."/>
            <person name="Goodwin S.B."/>
            <person name="Grigoriev I.V."/>
            <person name="Collemare J."/>
            <person name="Bradshaw R.E."/>
        </authorList>
    </citation>
    <scope>NUCLEOTIDE SEQUENCE [LARGE SCALE GENOMIC DNA]</scope>
    <source>
        <strain evidence="4">NZE10 / CBS 128990</strain>
    </source>
</reference>
<dbReference type="HOGENOM" id="CLU_776370_0_0_1"/>
<dbReference type="eggNOG" id="ENOG502SA7H">
    <property type="taxonomic scope" value="Eukaryota"/>
</dbReference>
<dbReference type="Pfam" id="PF02469">
    <property type="entry name" value="Fasciclin"/>
    <property type="match status" value="1"/>
</dbReference>
<dbReference type="InterPro" id="IPR050904">
    <property type="entry name" value="Adhesion/Biosynth-related"/>
</dbReference>
<dbReference type="PROSITE" id="PS50213">
    <property type="entry name" value="FAS1"/>
    <property type="match status" value="1"/>
</dbReference>
<dbReference type="OrthoDB" id="286301at2759"/>
<feature type="domain" description="FAS1" evidence="2">
    <location>
        <begin position="39"/>
        <end position="198"/>
    </location>
</feature>
<evidence type="ECO:0000313" key="4">
    <source>
        <dbReference type="Proteomes" id="UP000016933"/>
    </source>
</evidence>
<dbReference type="InterPro" id="IPR036378">
    <property type="entry name" value="FAS1_dom_sf"/>
</dbReference>
<protein>
    <recommendedName>
        <fullName evidence="2">FAS1 domain-containing protein</fullName>
    </recommendedName>
</protein>
<name>M2WKN0_DOTSN</name>
<organism evidence="3 4">
    <name type="scientific">Dothistroma septosporum (strain NZE10 / CBS 128990)</name>
    <name type="common">Red band needle blight fungus</name>
    <name type="synonym">Mycosphaerella pini</name>
    <dbReference type="NCBI Taxonomy" id="675120"/>
    <lineage>
        <taxon>Eukaryota</taxon>
        <taxon>Fungi</taxon>
        <taxon>Dikarya</taxon>
        <taxon>Ascomycota</taxon>
        <taxon>Pezizomycotina</taxon>
        <taxon>Dothideomycetes</taxon>
        <taxon>Dothideomycetidae</taxon>
        <taxon>Mycosphaerellales</taxon>
        <taxon>Mycosphaerellaceae</taxon>
        <taxon>Dothistroma</taxon>
    </lineage>
</organism>
<accession>M2WKN0</accession>
<sequence length="377" mass="41522">MIAGHSLALLCASALSFRNVLAHSQDDQTRSGVQSSGDLQPVLTTISQDPDLSMFYNLFYKTGFMGKPGPMFEEHFNDPRRLDKSKFTVFAPTNEALRKLPSTVIQQLQEPASFPLLEQILFTHVIQADFKPQDFGSNRQYHTAGQSTLSIDRGGCITSNAGLTRTAVAQHCQARVVSQRSGPLRASNGFVYKIDNLIDGLITYFGEDTAGAMPSVSYESGTVQDVLARDSQLSTLNQLFKDIAPFYLIQIGLYDADRQTGREKWIYLAPSNEAFEALPQSALEAMRAPATNPFTSFTLGFGKSPLPQTQRMPMQVTSTTGFNITIADGKVNNARIEKETCVDNACIWHIGRLIDPIYPGSYRPQAAAPGSYRQQSK</sequence>
<dbReference type="Gene3D" id="2.30.180.10">
    <property type="entry name" value="FAS1 domain"/>
    <property type="match status" value="2"/>
</dbReference>
<dbReference type="SMART" id="SM00554">
    <property type="entry name" value="FAS1"/>
    <property type="match status" value="1"/>
</dbReference>
<keyword evidence="4" id="KW-1185">Reference proteome</keyword>
<dbReference type="EMBL" id="KB446545">
    <property type="protein sequence ID" value="EME39533.1"/>
    <property type="molecule type" value="Genomic_DNA"/>
</dbReference>
<gene>
    <name evidence="3" type="ORF">DOTSEDRAFT_138790</name>
</gene>
<dbReference type="PANTHER" id="PTHR10900">
    <property type="entry name" value="PERIOSTIN-RELATED"/>
    <property type="match status" value="1"/>
</dbReference>
<dbReference type="STRING" id="675120.M2WKN0"/>
<dbReference type="Proteomes" id="UP000016933">
    <property type="component" value="Unassembled WGS sequence"/>
</dbReference>
<dbReference type="InterPro" id="IPR000782">
    <property type="entry name" value="FAS1_domain"/>
</dbReference>
<feature type="signal peptide" evidence="1">
    <location>
        <begin position="1"/>
        <end position="22"/>
    </location>
</feature>
<dbReference type="AlphaFoldDB" id="M2WKN0"/>
<dbReference type="OMA" id="GRVMNAK"/>
<evidence type="ECO:0000313" key="3">
    <source>
        <dbReference type="EMBL" id="EME39533.1"/>
    </source>
</evidence>
<evidence type="ECO:0000256" key="1">
    <source>
        <dbReference type="SAM" id="SignalP"/>
    </source>
</evidence>
<proteinExistence type="predicted"/>
<feature type="chain" id="PRO_5004028071" description="FAS1 domain-containing protein" evidence="1">
    <location>
        <begin position="23"/>
        <end position="377"/>
    </location>
</feature>
<dbReference type="PANTHER" id="PTHR10900:SF77">
    <property type="entry name" value="FI19380P1"/>
    <property type="match status" value="1"/>
</dbReference>
<keyword evidence="1" id="KW-0732">Signal</keyword>
<dbReference type="SUPFAM" id="SSF82153">
    <property type="entry name" value="FAS1 domain"/>
    <property type="match status" value="2"/>
</dbReference>
<reference evidence="3 4" key="2">
    <citation type="journal article" date="2012" name="PLoS Pathog.">
        <title>Diverse lifestyles and strategies of plant pathogenesis encoded in the genomes of eighteen Dothideomycetes fungi.</title>
        <authorList>
            <person name="Ohm R.A."/>
            <person name="Feau N."/>
            <person name="Henrissat B."/>
            <person name="Schoch C.L."/>
            <person name="Horwitz B.A."/>
            <person name="Barry K.W."/>
            <person name="Condon B.J."/>
            <person name="Copeland A.C."/>
            <person name="Dhillon B."/>
            <person name="Glaser F."/>
            <person name="Hesse C.N."/>
            <person name="Kosti I."/>
            <person name="LaButti K."/>
            <person name="Lindquist E.A."/>
            <person name="Lucas S."/>
            <person name="Salamov A.A."/>
            <person name="Bradshaw R.E."/>
            <person name="Ciuffetti L."/>
            <person name="Hamelin R.C."/>
            <person name="Kema G.H.J."/>
            <person name="Lawrence C."/>
            <person name="Scott J.A."/>
            <person name="Spatafora J.W."/>
            <person name="Turgeon B.G."/>
            <person name="de Wit P.J.G.M."/>
            <person name="Zhong S."/>
            <person name="Goodwin S.B."/>
            <person name="Grigoriev I.V."/>
        </authorList>
    </citation>
    <scope>NUCLEOTIDE SEQUENCE [LARGE SCALE GENOMIC DNA]</scope>
    <source>
        <strain evidence="4">NZE10 / CBS 128990</strain>
    </source>
</reference>
<evidence type="ECO:0000259" key="2">
    <source>
        <dbReference type="PROSITE" id="PS50213"/>
    </source>
</evidence>